<proteinExistence type="inferred from homology"/>
<comment type="similarity">
    <text evidence="2">Belongs to the bacterial sugar transferase family.</text>
</comment>
<protein>
    <submittedName>
        <fullName evidence="9 10">Extracellular polysaccharide biosynthesis protein</fullName>
    </submittedName>
</protein>
<dbReference type="eggNOG" id="COG2148">
    <property type="taxonomic scope" value="Bacteria"/>
</dbReference>
<dbReference type="PANTHER" id="PTHR30576">
    <property type="entry name" value="COLANIC BIOSYNTHESIS UDP-GLUCOSE LIPID CARRIER TRANSFERASE"/>
    <property type="match status" value="1"/>
</dbReference>
<keyword evidence="3" id="KW-0808">Transferase</keyword>
<dbReference type="NCBIfam" id="TIGR03023">
    <property type="entry name" value="WcaJ_sugtrans"/>
    <property type="match status" value="1"/>
</dbReference>
<evidence type="ECO:0000313" key="9">
    <source>
        <dbReference type="EMBL" id="CAI2797863.1"/>
    </source>
</evidence>
<evidence type="ECO:0000256" key="1">
    <source>
        <dbReference type="ARBA" id="ARBA00004141"/>
    </source>
</evidence>
<dbReference type="KEGG" id="pfs:PFLU_3658"/>
<dbReference type="EMBL" id="AM181176">
    <property type="protein sequence ID" value="CAY49904.1"/>
    <property type="molecule type" value="Genomic_DNA"/>
</dbReference>
<dbReference type="InterPro" id="IPR017475">
    <property type="entry name" value="EPS_sugar_tfrase"/>
</dbReference>
<feature type="transmembrane region" description="Helical" evidence="7">
    <location>
        <begin position="290"/>
        <end position="309"/>
    </location>
</feature>
<feature type="domain" description="Bacterial sugar transferase" evidence="8">
    <location>
        <begin position="283"/>
        <end position="466"/>
    </location>
</feature>
<reference evidence="10" key="1">
    <citation type="journal article" date="2009" name="Genome Biol.">
        <title>Genomic and genetic analyses of diversity and plant interactions of Pseudomonas fluorescens.</title>
        <authorList>
            <person name="Silby M.W."/>
            <person name="Cerdeno-Tarraga A.M."/>
            <person name="Vernikos G.S."/>
            <person name="Giddens S.R."/>
            <person name="Jackson R.W."/>
            <person name="Preston G.M."/>
            <person name="Zhang X.X."/>
            <person name="Moon C.D."/>
            <person name="Gehrig S.M."/>
            <person name="Godfrey S.A."/>
            <person name="Knight C.G."/>
            <person name="Malone J.G."/>
            <person name="Robinson Z."/>
            <person name="Spiers A.J."/>
            <person name="Harris S."/>
            <person name="Challis G.L."/>
            <person name="Yaxley A.M."/>
            <person name="Harris D."/>
            <person name="Seeger K."/>
            <person name="Murphy L."/>
            <person name="Rutter S."/>
            <person name="Squares R."/>
            <person name="Quail M.A."/>
            <person name="Saunders E."/>
            <person name="Mavromatis K."/>
            <person name="Brettin T.S."/>
            <person name="Bentley S.D."/>
            <person name="Hothersall J."/>
            <person name="Stephens E."/>
            <person name="Thomas C.M."/>
            <person name="Parkhill J."/>
            <person name="Levy S.B."/>
            <person name="Rainey P.B."/>
            <person name="Thomson N.R."/>
        </authorList>
    </citation>
    <scope>NUCLEOTIDE SEQUENCE [LARGE SCALE GENOMIC DNA]</scope>
    <source>
        <strain evidence="10">SBW25</strain>
    </source>
</reference>
<dbReference type="Proteomes" id="UP001152918">
    <property type="component" value="Chromosome"/>
</dbReference>
<feature type="transmembrane region" description="Helical" evidence="7">
    <location>
        <begin position="118"/>
        <end position="137"/>
    </location>
</feature>
<dbReference type="PANTHER" id="PTHR30576:SF21">
    <property type="entry name" value="UDP-GLUCOSE:UNDECAPRENYL-PHOSPHATE GLUCOSE-1-PHOSPHATE TRANSFERASE"/>
    <property type="match status" value="1"/>
</dbReference>
<evidence type="ECO:0000256" key="3">
    <source>
        <dbReference type="ARBA" id="ARBA00022679"/>
    </source>
</evidence>
<evidence type="ECO:0000256" key="7">
    <source>
        <dbReference type="SAM" id="Phobius"/>
    </source>
</evidence>
<feature type="transmembrane region" description="Helical" evidence="7">
    <location>
        <begin position="58"/>
        <end position="78"/>
    </location>
</feature>
<keyword evidence="4 7" id="KW-0812">Transmembrane</keyword>
<dbReference type="GO" id="GO:0016020">
    <property type="term" value="C:membrane"/>
    <property type="evidence" value="ECO:0007669"/>
    <property type="project" value="UniProtKB-SubCell"/>
</dbReference>
<organism evidence="10">
    <name type="scientific">Pseudomonas fluorescens (strain SBW25)</name>
    <dbReference type="NCBI Taxonomy" id="216595"/>
    <lineage>
        <taxon>Bacteria</taxon>
        <taxon>Pseudomonadati</taxon>
        <taxon>Pseudomonadota</taxon>
        <taxon>Gammaproteobacteria</taxon>
        <taxon>Pseudomonadales</taxon>
        <taxon>Pseudomonadaceae</taxon>
        <taxon>Pseudomonas</taxon>
    </lineage>
</organism>
<dbReference type="AlphaFoldDB" id="C3JXM9"/>
<sequence length="471" mass="53037">MVTTGSRTMLNNTRMHRHLTPKGLTFWGQWTLASGLVVTLLFMLVSLKTGQLDYNYRILAAFTLLASLPAYTFCDVYSKKDDYGVGLGRLFMGWLLTVGIVFAVGVACNASSLFPLEILLLWGTVSYPLLALCYIPLHSLSRYYHRQLYQRHKSLIVGTGKLAVDLANTLSRQKHSPLVGLVGSHTEAAQDAHPQILGELPQLPHLIRQHGIRRLYITHSLQDATHIEALYLNLLEISVDVIWVPDLNNMLLLNHCVAEVDGLPAIFLNESPLTSRPTAALSKSLLDKSLALLAILVLSPLLLLFALLIKLTSPGPVIFKQDRHGWNGQVIKVWKFRSMRVHDDHEVRQASRNDSRITPVGRFIRRTSIDELPQLFNVLQGNMALVGPRPHAIAHNDFYSGKIHAYMARHRIKPGITGLAQVSGCRGETETLEKMQRRVDIDLRYINTWSLWLDIKILLKTPFTLLSKDIY</sequence>
<dbReference type="EMBL" id="OV986001">
    <property type="protein sequence ID" value="CAI2797863.1"/>
    <property type="molecule type" value="Genomic_DNA"/>
</dbReference>
<dbReference type="Pfam" id="PF02397">
    <property type="entry name" value="Bac_transf"/>
    <property type="match status" value="1"/>
</dbReference>
<dbReference type="Gene3D" id="3.40.50.720">
    <property type="entry name" value="NAD(P)-binding Rossmann-like Domain"/>
    <property type="match status" value="1"/>
</dbReference>
<evidence type="ECO:0000256" key="5">
    <source>
        <dbReference type="ARBA" id="ARBA00022989"/>
    </source>
</evidence>
<reference evidence="9" key="2">
    <citation type="submission" date="2023-10" db="EMBL/GenBank/DDBJ databases">
        <authorList>
            <person name="Fortmann-Grote C."/>
        </authorList>
    </citation>
    <scope>NUCLEOTIDE SEQUENCE</scope>
    <source>
        <strain evidence="9">SBW25</strain>
    </source>
</reference>
<evidence type="ECO:0000256" key="2">
    <source>
        <dbReference type="ARBA" id="ARBA00006464"/>
    </source>
</evidence>
<evidence type="ECO:0000256" key="6">
    <source>
        <dbReference type="ARBA" id="ARBA00023136"/>
    </source>
</evidence>
<comment type="subcellular location">
    <subcellularLocation>
        <location evidence="1">Membrane</location>
        <topology evidence="1">Multi-pass membrane protein</topology>
    </subcellularLocation>
</comment>
<keyword evidence="5 7" id="KW-1133">Transmembrane helix</keyword>
<dbReference type="HOGENOM" id="CLU_024920_0_1_6"/>
<gene>
    <name evidence="10" type="ordered locus">PFLU_3658</name>
</gene>
<accession>C3JXM9</accession>
<dbReference type="GO" id="GO:0009242">
    <property type="term" value="P:colanic acid biosynthetic process"/>
    <property type="evidence" value="ECO:0007669"/>
    <property type="project" value="TreeGrafter"/>
</dbReference>
<dbReference type="InterPro" id="IPR017473">
    <property type="entry name" value="Undecaprenyl-P_gluc_Ptfrase"/>
</dbReference>
<dbReference type="NCBIfam" id="TIGR03025">
    <property type="entry name" value="EPS_sugtrans"/>
    <property type="match status" value="1"/>
</dbReference>
<dbReference type="InterPro" id="IPR003362">
    <property type="entry name" value="Bact_transf"/>
</dbReference>
<dbReference type="GO" id="GO:0089702">
    <property type="term" value="F:undecaprenyl-phosphate glucose phosphotransferase activity"/>
    <property type="evidence" value="ECO:0007669"/>
    <property type="project" value="TreeGrafter"/>
</dbReference>
<feature type="transmembrane region" description="Helical" evidence="7">
    <location>
        <begin position="90"/>
        <end position="112"/>
    </location>
</feature>
<name>C3JXM9_PSEFS</name>
<evidence type="ECO:0000313" key="10">
    <source>
        <dbReference type="EMBL" id="CAY49904.1"/>
    </source>
</evidence>
<keyword evidence="6 7" id="KW-0472">Membrane</keyword>
<evidence type="ECO:0000256" key="4">
    <source>
        <dbReference type="ARBA" id="ARBA00022692"/>
    </source>
</evidence>
<dbReference type="Pfam" id="PF13727">
    <property type="entry name" value="CoA_binding_3"/>
    <property type="match status" value="1"/>
</dbReference>
<evidence type="ECO:0000259" key="8">
    <source>
        <dbReference type="Pfam" id="PF02397"/>
    </source>
</evidence>
<feature type="transmembrane region" description="Helical" evidence="7">
    <location>
        <begin position="24"/>
        <end position="46"/>
    </location>
</feature>